<dbReference type="EMBL" id="KB302499">
    <property type="protein sequence ID" value="ELU04256.1"/>
    <property type="molecule type" value="Genomic_DNA"/>
</dbReference>
<evidence type="ECO:0000313" key="1">
    <source>
        <dbReference type="EMBL" id="ELU04256.1"/>
    </source>
</evidence>
<dbReference type="Proteomes" id="UP000014760">
    <property type="component" value="Unassembled WGS sequence"/>
</dbReference>
<dbReference type="OrthoDB" id="10062389at2759"/>
<evidence type="ECO:0000313" key="2">
    <source>
        <dbReference type="EnsemblMetazoa" id="CapteP93770"/>
    </source>
</evidence>
<organism evidence="1">
    <name type="scientific">Capitella teleta</name>
    <name type="common">Polychaete worm</name>
    <dbReference type="NCBI Taxonomy" id="283909"/>
    <lineage>
        <taxon>Eukaryota</taxon>
        <taxon>Metazoa</taxon>
        <taxon>Spiralia</taxon>
        <taxon>Lophotrochozoa</taxon>
        <taxon>Annelida</taxon>
        <taxon>Polychaeta</taxon>
        <taxon>Sedentaria</taxon>
        <taxon>Scolecida</taxon>
        <taxon>Capitellidae</taxon>
        <taxon>Capitella</taxon>
    </lineage>
</organism>
<gene>
    <name evidence="1" type="ORF">CAPTEDRAFT_93770</name>
</gene>
<name>R7UDS0_CAPTE</name>
<accession>R7UDS0</accession>
<dbReference type="EnsemblMetazoa" id="CapteT93770">
    <property type="protein sequence ID" value="CapteP93770"/>
    <property type="gene ID" value="CapteG93770"/>
</dbReference>
<dbReference type="EMBL" id="AMQN01044943">
    <property type="status" value="NOT_ANNOTATED_CDS"/>
    <property type="molecule type" value="Genomic_DNA"/>
</dbReference>
<reference evidence="1 3" key="2">
    <citation type="journal article" date="2013" name="Nature">
        <title>Insights into bilaterian evolution from three spiralian genomes.</title>
        <authorList>
            <person name="Simakov O."/>
            <person name="Marletaz F."/>
            <person name="Cho S.J."/>
            <person name="Edsinger-Gonzales E."/>
            <person name="Havlak P."/>
            <person name="Hellsten U."/>
            <person name="Kuo D.H."/>
            <person name="Larsson T."/>
            <person name="Lv J."/>
            <person name="Arendt D."/>
            <person name="Savage R."/>
            <person name="Osoegawa K."/>
            <person name="de Jong P."/>
            <person name="Grimwood J."/>
            <person name="Chapman J.A."/>
            <person name="Shapiro H."/>
            <person name="Aerts A."/>
            <person name="Otillar R.P."/>
            <person name="Terry A.Y."/>
            <person name="Boore J.L."/>
            <person name="Grigoriev I.V."/>
            <person name="Lindberg D.R."/>
            <person name="Seaver E.C."/>
            <person name="Weisblat D.A."/>
            <person name="Putnam N.H."/>
            <person name="Rokhsar D.S."/>
        </authorList>
    </citation>
    <scope>NUCLEOTIDE SEQUENCE</scope>
    <source>
        <strain evidence="1 3">I ESC-2004</strain>
    </source>
</reference>
<reference evidence="2" key="3">
    <citation type="submission" date="2015-06" db="UniProtKB">
        <authorList>
            <consortium name="EnsemblMetazoa"/>
        </authorList>
    </citation>
    <scope>IDENTIFICATION</scope>
</reference>
<reference evidence="3" key="1">
    <citation type="submission" date="2012-12" db="EMBL/GenBank/DDBJ databases">
        <authorList>
            <person name="Hellsten U."/>
            <person name="Grimwood J."/>
            <person name="Chapman J.A."/>
            <person name="Shapiro H."/>
            <person name="Aerts A."/>
            <person name="Otillar R.P."/>
            <person name="Terry A.Y."/>
            <person name="Boore J.L."/>
            <person name="Simakov O."/>
            <person name="Marletaz F."/>
            <person name="Cho S.-J."/>
            <person name="Edsinger-Gonzales E."/>
            <person name="Havlak P."/>
            <person name="Kuo D.-H."/>
            <person name="Larsson T."/>
            <person name="Lv J."/>
            <person name="Arendt D."/>
            <person name="Savage R."/>
            <person name="Osoegawa K."/>
            <person name="de Jong P."/>
            <person name="Lindberg D.R."/>
            <person name="Seaver E.C."/>
            <person name="Weisblat D.A."/>
            <person name="Putnam N.H."/>
            <person name="Grigoriev I.V."/>
            <person name="Rokhsar D.S."/>
        </authorList>
    </citation>
    <scope>NUCLEOTIDE SEQUENCE</scope>
    <source>
        <strain evidence="3">I ESC-2004</strain>
    </source>
</reference>
<proteinExistence type="predicted"/>
<feature type="non-terminal residue" evidence="1">
    <location>
        <position position="1"/>
    </location>
</feature>
<evidence type="ECO:0008006" key="4">
    <source>
        <dbReference type="Google" id="ProtNLM"/>
    </source>
</evidence>
<evidence type="ECO:0000313" key="3">
    <source>
        <dbReference type="Proteomes" id="UP000014760"/>
    </source>
</evidence>
<keyword evidence="3" id="KW-1185">Reference proteome</keyword>
<sequence>NNLLYNSQYGFKRGFSTETALADTINRLTAELDSGFNVIGLFLNLKKLFDTMNYKILLKKLGVLWYLQSCIGSSS</sequence>
<protein>
    <recommendedName>
        <fullName evidence="4">Reverse transcriptase domain-containing protein</fullName>
    </recommendedName>
</protein>
<dbReference type="HOGENOM" id="CLU_2678049_0_0_1"/>
<dbReference type="AlphaFoldDB" id="R7UDS0"/>